<dbReference type="EMBL" id="CM051396">
    <property type="protein sequence ID" value="KAJ4722099.1"/>
    <property type="molecule type" value="Genomic_DNA"/>
</dbReference>
<dbReference type="Proteomes" id="UP001164539">
    <property type="component" value="Chromosome 3"/>
</dbReference>
<protein>
    <submittedName>
        <fullName evidence="1">Pumilio-like 24</fullName>
    </submittedName>
</protein>
<name>A0ACC1YGG2_MELAZ</name>
<keyword evidence="2" id="KW-1185">Reference proteome</keyword>
<accession>A0ACC1YGG2</accession>
<evidence type="ECO:0000313" key="2">
    <source>
        <dbReference type="Proteomes" id="UP001164539"/>
    </source>
</evidence>
<reference evidence="1 2" key="1">
    <citation type="journal article" date="2023" name="Science">
        <title>Complex scaffold remodeling in plant triterpene biosynthesis.</title>
        <authorList>
            <person name="De La Pena R."/>
            <person name="Hodgson H."/>
            <person name="Liu J.C."/>
            <person name="Stephenson M.J."/>
            <person name="Martin A.C."/>
            <person name="Owen C."/>
            <person name="Harkess A."/>
            <person name="Leebens-Mack J."/>
            <person name="Jimenez L.E."/>
            <person name="Osbourn A."/>
            <person name="Sattely E.S."/>
        </authorList>
    </citation>
    <scope>NUCLEOTIDE SEQUENCE [LARGE SCALE GENOMIC DNA]</scope>
    <source>
        <strain evidence="2">cv. JPN11</strain>
        <tissue evidence="1">Leaf</tissue>
    </source>
</reference>
<proteinExistence type="predicted"/>
<evidence type="ECO:0000313" key="1">
    <source>
        <dbReference type="EMBL" id="KAJ4722099.1"/>
    </source>
</evidence>
<comment type="caution">
    <text evidence="1">The sequence shown here is derived from an EMBL/GenBank/DDBJ whole genome shotgun (WGS) entry which is preliminary data.</text>
</comment>
<organism evidence="1 2">
    <name type="scientific">Melia azedarach</name>
    <name type="common">Chinaberry tree</name>
    <dbReference type="NCBI Taxonomy" id="155640"/>
    <lineage>
        <taxon>Eukaryota</taxon>
        <taxon>Viridiplantae</taxon>
        <taxon>Streptophyta</taxon>
        <taxon>Embryophyta</taxon>
        <taxon>Tracheophyta</taxon>
        <taxon>Spermatophyta</taxon>
        <taxon>Magnoliopsida</taxon>
        <taxon>eudicotyledons</taxon>
        <taxon>Gunneridae</taxon>
        <taxon>Pentapetalae</taxon>
        <taxon>rosids</taxon>
        <taxon>malvids</taxon>
        <taxon>Sapindales</taxon>
        <taxon>Meliaceae</taxon>
        <taxon>Melia</taxon>
    </lineage>
</organism>
<sequence length="657" mass="73496">MAAKNKQESRKPIKRKLNPSANREPNNSASKKPKFGGSIPSITTKNNVSKQAFNQQKPLKSKFQKSDENQEKKLPLTKRERRLHAKELAEARKKKRKRHYDLEQELASLWEKMRRRNIGKEDRSKLISEALQKMKGKIPEIAGSHVSSRVLQTCVKYCSQAERDAVFEELQPNFLSLADNTYAVHLVKKMLDNASKKQLAGFISTLHGHVASLLRHMVGSVVIEQAYQLGNATQKQELLVELYSTELQLFKDLVSIKESRLVDVISKLGLQKASVQRHMASVIQPILEKGIVDHSIIHRVLMEYFNIADKTSAADVLQQLSGPLLVRMIHTRDGSKIGMLCVKHGSAKERKKIIKGMKGHVGKIAHDQCGCMVLLCIVSTVDDTKLITKIVSRELQTILKELVMDKSGRRVLLQLLHPYCSRYLTPDDLASLNLSIPSLCSKDGSEVNSEMKSLKNDESDENIADQVVAGDESEGPAENLHLVEGGKKDPHIRRQELLVSSGLAESLIDVCIENAGELLRSNFGKEVMYEVARGGSDDILRPTLDDKLNTLHDAVASLAAESKSEASEEEHILENFHSSRTIRKLVMDCPTFASTLWKKALKGKCDLWAQGHSSKVVCAFLESTEAKIRELAKKELQPLIENGFIKIPETKQPANEV</sequence>
<gene>
    <name evidence="1" type="ORF">OWV82_005659</name>
</gene>